<dbReference type="Proteomes" id="UP000266841">
    <property type="component" value="Unassembled WGS sequence"/>
</dbReference>
<keyword evidence="1" id="KW-0040">ANK repeat</keyword>
<dbReference type="PROSITE" id="PS50088">
    <property type="entry name" value="ANK_REPEAT"/>
    <property type="match status" value="1"/>
</dbReference>
<sequence length="437" mass="47827">MPGVSQAEGGGVATVTVLAISRQGLFQPESSAVGPLLQSEVDSFPGLWNFIRWGTADAEIRSAASAWASSIIQSSFHAGTPSVQTVSGAIPPSQEQVAKMKRAKELMVDESNPLRKHFALMVEQFEAEYGEDWDGTKIEYGNGFVDIPMYIGQALNHGYIHYVLQWLNKGNIKGRVNAKAEIYANLSLLFVAAKVYQYDLMKYLLLKGADVNSFNSFGASVLTMVSAMDGGHYLEAVRLLLSWGAELFLGGEPMSEEGKLSFVGGLSKDDRVEIAELVSSELGGRRCEIVSSPNTHGGSLVGKTCVVEEYLEESNQCKVTMEFTNEVLLIGADNIKRRDRTPQDPGYYIECKNNRLIRRDFKSNEECRAFITTLGADEGELAVVDPDAEAKAEQAAADLLAELGLDDLDEPRIEESKTKKPPSGKKKKRVGKKKGRK</sequence>
<evidence type="ECO:0000256" key="1">
    <source>
        <dbReference type="PROSITE-ProRule" id="PRU00023"/>
    </source>
</evidence>
<feature type="region of interest" description="Disordered" evidence="2">
    <location>
        <begin position="408"/>
        <end position="437"/>
    </location>
</feature>
<dbReference type="Gene3D" id="1.25.40.20">
    <property type="entry name" value="Ankyrin repeat-containing domain"/>
    <property type="match status" value="1"/>
</dbReference>
<dbReference type="eggNOG" id="ENOG502QSQ8">
    <property type="taxonomic scope" value="Eukaryota"/>
</dbReference>
<feature type="repeat" description="ANK" evidence="1">
    <location>
        <begin position="184"/>
        <end position="216"/>
    </location>
</feature>
<reference evidence="3 4" key="1">
    <citation type="journal article" date="2012" name="Genome Biol.">
        <title>Genome and low-iron response of an oceanic diatom adapted to chronic iron limitation.</title>
        <authorList>
            <person name="Lommer M."/>
            <person name="Specht M."/>
            <person name="Roy A.S."/>
            <person name="Kraemer L."/>
            <person name="Andreson R."/>
            <person name="Gutowska M.A."/>
            <person name="Wolf J."/>
            <person name="Bergner S.V."/>
            <person name="Schilhabel M.B."/>
            <person name="Klostermeier U.C."/>
            <person name="Beiko R.G."/>
            <person name="Rosenstiel P."/>
            <person name="Hippler M."/>
            <person name="Laroche J."/>
        </authorList>
    </citation>
    <scope>NUCLEOTIDE SEQUENCE [LARGE SCALE GENOMIC DNA]</scope>
    <source>
        <strain evidence="3 4">CCMP1005</strain>
    </source>
</reference>
<dbReference type="InterPro" id="IPR036770">
    <property type="entry name" value="Ankyrin_rpt-contain_sf"/>
</dbReference>
<dbReference type="OrthoDB" id="29886at2759"/>
<accession>K0SDX2</accession>
<evidence type="ECO:0000256" key="2">
    <source>
        <dbReference type="SAM" id="MobiDB-lite"/>
    </source>
</evidence>
<dbReference type="EMBL" id="AGNL01023500">
    <property type="protein sequence ID" value="EJK59146.1"/>
    <property type="molecule type" value="Genomic_DNA"/>
</dbReference>
<dbReference type="AlphaFoldDB" id="K0SDX2"/>
<evidence type="ECO:0000313" key="3">
    <source>
        <dbReference type="EMBL" id="EJK59146.1"/>
    </source>
</evidence>
<comment type="caution">
    <text evidence="3">The sequence shown here is derived from an EMBL/GenBank/DDBJ whole genome shotgun (WGS) entry which is preliminary data.</text>
</comment>
<evidence type="ECO:0000313" key="4">
    <source>
        <dbReference type="Proteomes" id="UP000266841"/>
    </source>
</evidence>
<feature type="compositionally biased region" description="Basic residues" evidence="2">
    <location>
        <begin position="419"/>
        <end position="437"/>
    </location>
</feature>
<keyword evidence="4" id="KW-1185">Reference proteome</keyword>
<proteinExistence type="predicted"/>
<dbReference type="SUPFAM" id="SSF48403">
    <property type="entry name" value="Ankyrin repeat"/>
    <property type="match status" value="1"/>
</dbReference>
<gene>
    <name evidence="3" type="ORF">THAOC_20667</name>
</gene>
<organism evidence="3 4">
    <name type="scientific">Thalassiosira oceanica</name>
    <name type="common">Marine diatom</name>
    <dbReference type="NCBI Taxonomy" id="159749"/>
    <lineage>
        <taxon>Eukaryota</taxon>
        <taxon>Sar</taxon>
        <taxon>Stramenopiles</taxon>
        <taxon>Ochrophyta</taxon>
        <taxon>Bacillariophyta</taxon>
        <taxon>Coscinodiscophyceae</taxon>
        <taxon>Thalassiosirophycidae</taxon>
        <taxon>Thalassiosirales</taxon>
        <taxon>Thalassiosiraceae</taxon>
        <taxon>Thalassiosira</taxon>
    </lineage>
</organism>
<name>K0SDX2_THAOC</name>
<dbReference type="InterPro" id="IPR002110">
    <property type="entry name" value="Ankyrin_rpt"/>
</dbReference>
<protein>
    <submittedName>
        <fullName evidence="3">Uncharacterized protein</fullName>
    </submittedName>
</protein>